<dbReference type="AlphaFoldDB" id="A0A6B1DCC5"/>
<organism evidence="1">
    <name type="scientific">Caldilineaceae bacterium SB0661_bin_32</name>
    <dbReference type="NCBI Taxonomy" id="2605255"/>
    <lineage>
        <taxon>Bacteria</taxon>
        <taxon>Bacillati</taxon>
        <taxon>Chloroflexota</taxon>
        <taxon>Caldilineae</taxon>
        <taxon>Caldilineales</taxon>
        <taxon>Caldilineaceae</taxon>
    </lineage>
</organism>
<name>A0A6B1DCC5_9CHLR</name>
<sequence>MRIEIPQPEIDLAAVLEAGKARILPGAAGKPSVNYLRPPNGPDELPALWYACPQPGIRWLNLFDGRVAGMSEAEYMVGLWTDRRQQLLEGHRDLMLWLTGWNPYDLLAEFEAELRTDPAGAANARVGALAAAVGTARKALAGAAGLQAQLTAVTPLHAFEAGSLAPGLGQDAGGALDAVAALRAELPRVRFTITPLRSYDQLLSGWTDEGVYGRVTVVRYDQSSATGAS</sequence>
<comment type="caution">
    <text evidence="1">The sequence shown here is derived from an EMBL/GenBank/DDBJ whole genome shotgun (WGS) entry which is preliminary data.</text>
</comment>
<protein>
    <submittedName>
        <fullName evidence="1">Uncharacterized protein</fullName>
    </submittedName>
</protein>
<dbReference type="EMBL" id="VXMH01000111">
    <property type="protein sequence ID" value="MYC97276.1"/>
    <property type="molecule type" value="Genomic_DNA"/>
</dbReference>
<reference evidence="1" key="1">
    <citation type="submission" date="2019-09" db="EMBL/GenBank/DDBJ databases">
        <title>Characterisation of the sponge microbiome using genome-centric metagenomics.</title>
        <authorList>
            <person name="Engelberts J.P."/>
            <person name="Robbins S.J."/>
            <person name="De Goeij J.M."/>
            <person name="Aranda M."/>
            <person name="Bell S.C."/>
            <person name="Webster N.S."/>
        </authorList>
    </citation>
    <scope>NUCLEOTIDE SEQUENCE</scope>
    <source>
        <strain evidence="1">SB0661_bin_32</strain>
    </source>
</reference>
<proteinExistence type="predicted"/>
<evidence type="ECO:0000313" key="1">
    <source>
        <dbReference type="EMBL" id="MYC97276.1"/>
    </source>
</evidence>
<gene>
    <name evidence="1" type="ORF">F4X14_20155</name>
</gene>
<accession>A0A6B1DCC5</accession>